<dbReference type="EMBL" id="CP001618">
    <property type="protein sequence ID" value="ACQ80132.1"/>
    <property type="molecule type" value="Genomic_DNA"/>
</dbReference>
<keyword evidence="2" id="KW-0472">Membrane</keyword>
<accession>C5C504</accession>
<keyword evidence="4" id="KW-1185">Reference proteome</keyword>
<feature type="transmembrane region" description="Helical" evidence="2">
    <location>
        <begin position="103"/>
        <end position="121"/>
    </location>
</feature>
<dbReference type="AlphaFoldDB" id="C5C504"/>
<dbReference type="eggNOG" id="ENOG5032RMD">
    <property type="taxonomic scope" value="Bacteria"/>
</dbReference>
<dbReference type="KEGG" id="bcv:Bcav_1876"/>
<proteinExistence type="predicted"/>
<protein>
    <submittedName>
        <fullName evidence="3">Putative integral membrane protein</fullName>
    </submittedName>
</protein>
<name>C5C504_BEUC1</name>
<feature type="transmembrane region" description="Helical" evidence="2">
    <location>
        <begin position="75"/>
        <end position="94"/>
    </location>
</feature>
<evidence type="ECO:0000256" key="2">
    <source>
        <dbReference type="SAM" id="Phobius"/>
    </source>
</evidence>
<evidence type="ECO:0000313" key="4">
    <source>
        <dbReference type="Proteomes" id="UP000007962"/>
    </source>
</evidence>
<dbReference type="HOGENOM" id="CLU_122776_0_0_11"/>
<keyword evidence="2" id="KW-0812">Transmembrane</keyword>
<gene>
    <name evidence="3" type="ordered locus">Bcav_1876</name>
</gene>
<feature type="region of interest" description="Disordered" evidence="1">
    <location>
        <begin position="1"/>
        <end position="33"/>
    </location>
</feature>
<organism evidence="3 4">
    <name type="scientific">Beutenbergia cavernae (strain ATCC BAA-8 / DSM 12333 / CCUG 43141 / JCM 11478 / NBRC 16432 / NCIMB 13614 / HKI 0122)</name>
    <dbReference type="NCBI Taxonomy" id="471853"/>
    <lineage>
        <taxon>Bacteria</taxon>
        <taxon>Bacillati</taxon>
        <taxon>Actinomycetota</taxon>
        <taxon>Actinomycetes</taxon>
        <taxon>Micrococcales</taxon>
        <taxon>Beutenbergiaceae</taxon>
        <taxon>Beutenbergia</taxon>
    </lineage>
</organism>
<evidence type="ECO:0000256" key="1">
    <source>
        <dbReference type="SAM" id="MobiDB-lite"/>
    </source>
</evidence>
<feature type="transmembrane region" description="Helical" evidence="2">
    <location>
        <begin position="141"/>
        <end position="158"/>
    </location>
</feature>
<feature type="transmembrane region" description="Helical" evidence="2">
    <location>
        <begin position="45"/>
        <end position="63"/>
    </location>
</feature>
<evidence type="ECO:0000313" key="3">
    <source>
        <dbReference type="EMBL" id="ACQ80132.1"/>
    </source>
</evidence>
<dbReference type="RefSeq" id="WP_015882372.1">
    <property type="nucleotide sequence ID" value="NC_012669.1"/>
</dbReference>
<keyword evidence="2" id="KW-1133">Transmembrane helix</keyword>
<reference evidence="3 4" key="1">
    <citation type="journal article" date="2009" name="Stand. Genomic Sci.">
        <title>Complete genome sequence of Beutenbergia cavernae type strain (HKI 0122).</title>
        <authorList>
            <person name="Land M."/>
            <person name="Pukall R."/>
            <person name="Abt B."/>
            <person name="Goker M."/>
            <person name="Rohde M."/>
            <person name="Glavina Del Rio T."/>
            <person name="Tice H."/>
            <person name="Copeland A."/>
            <person name="Cheng J.F."/>
            <person name="Lucas S."/>
            <person name="Chen F."/>
            <person name="Nolan M."/>
            <person name="Bruce D."/>
            <person name="Goodwin L."/>
            <person name="Pitluck S."/>
            <person name="Ivanova N."/>
            <person name="Mavromatis K."/>
            <person name="Ovchinnikova G."/>
            <person name="Pati A."/>
            <person name="Chen A."/>
            <person name="Palaniappan K."/>
            <person name="Hauser L."/>
            <person name="Chang Y.J."/>
            <person name="Jefferies C.C."/>
            <person name="Saunders E."/>
            <person name="Brettin T."/>
            <person name="Detter J.C."/>
            <person name="Han C."/>
            <person name="Chain P."/>
            <person name="Bristow J."/>
            <person name="Eisen J.A."/>
            <person name="Markowitz V."/>
            <person name="Hugenholtz P."/>
            <person name="Kyrpides N.C."/>
            <person name="Klenk H.P."/>
            <person name="Lapidus A."/>
        </authorList>
    </citation>
    <scope>NUCLEOTIDE SEQUENCE [LARGE SCALE GENOMIC DNA]</scope>
    <source>
        <strain evidence="4">ATCC BAA-8 / DSM 12333 / NBRC 16432</strain>
    </source>
</reference>
<dbReference type="STRING" id="471853.Bcav_1876"/>
<dbReference type="Proteomes" id="UP000007962">
    <property type="component" value="Chromosome"/>
</dbReference>
<sequence length="170" mass="17808">MSETGPGTPAPHREAPTPDPAGTPSGTPHEAVHDPRRRAYGAGRALIAVYGVFALSATARAGVQLVRDAAEAPLAYGLSAFSALVYVVATIALAHNGHRMRRVAWAAVVVELVGVLAVGTLSVVDPAAFPKDTVWSHFGQGYGFVPLVLPLLGLAWLWRSSPARIAQSDR</sequence>